<evidence type="ECO:0000256" key="1">
    <source>
        <dbReference type="SAM" id="MobiDB-lite"/>
    </source>
</evidence>
<dbReference type="EnsemblProtists" id="EOD20753">
    <property type="protein sequence ID" value="EOD20753"/>
    <property type="gene ID" value="EMIHUDRAFT_444643"/>
</dbReference>
<dbReference type="RefSeq" id="XP_005773182.1">
    <property type="nucleotide sequence ID" value="XM_005773125.1"/>
</dbReference>
<evidence type="ECO:0008006" key="4">
    <source>
        <dbReference type="Google" id="ProtNLM"/>
    </source>
</evidence>
<dbReference type="Pfam" id="PF03069">
    <property type="entry name" value="FmdA_AmdA"/>
    <property type="match status" value="1"/>
</dbReference>
<sequence>MPKTLLSVNPKKLPWEQDPPVHNRWHPDIPPTATVAEGDVFRVETIDWTGGQIKNDDSADDVKHVDLTQVHYLSGPICVPTAQPGDLLKVEILDVGPLAGDEWGFTGTFHKDNGGGFLTDHYPEATKACWDFEGVYAQSRHIPGVRFAGLIHPGLIGTAPSQELLDMWNSRESALQSTVDTPKMTTTCAHMHTRPLATWPNPTGAMLGKVGHFKHGPKEAGWERIAGEAARTVPGRENGGNCDIKNLSRGCSLYLPVFVPGANLSMGDMHFSQGDGEVSFCGAIEMSGFLDLKLTVIKGGMKLLPVVGPSPLSVNPIFEIGPMEPRYSEYFVFEGVSVDENGVQHFLDATLAYKRAVLNCIKYLANFGYTEEQIYLLLSCCPCEGRISGIVDVPNAVATLAIPLAIFDRDVRPKAGDALEALAKGITIKKVFPDCAHESTPDTAPAPLDPRL</sequence>
<dbReference type="InterPro" id="IPR054833">
    <property type="entry name" value="FormamaseFmdA"/>
</dbReference>
<evidence type="ECO:0000313" key="2">
    <source>
        <dbReference type="EnsemblProtists" id="EOD20753"/>
    </source>
</evidence>
<feature type="compositionally biased region" description="Basic and acidic residues" evidence="1">
    <location>
        <begin position="13"/>
        <end position="26"/>
    </location>
</feature>
<dbReference type="KEGG" id="ehx:EMIHUDRAFT_444643"/>
<dbReference type="PaxDb" id="2903-EOD20753"/>
<dbReference type="NCBIfam" id="NF045496">
    <property type="entry name" value="FormamaseFmdA"/>
    <property type="match status" value="1"/>
</dbReference>
<dbReference type="AlphaFoldDB" id="A0A0D3JB68"/>
<evidence type="ECO:0000313" key="3">
    <source>
        <dbReference type="Proteomes" id="UP000013827"/>
    </source>
</evidence>
<dbReference type="Proteomes" id="UP000013827">
    <property type="component" value="Unassembled WGS sequence"/>
</dbReference>
<dbReference type="OMA" id="ETGRQHY"/>
<keyword evidence="3" id="KW-1185">Reference proteome</keyword>
<proteinExistence type="predicted"/>
<dbReference type="InterPro" id="IPR004304">
    <property type="entry name" value="FmdA_AmdA"/>
</dbReference>
<organism evidence="2 3">
    <name type="scientific">Emiliania huxleyi (strain CCMP1516)</name>
    <dbReference type="NCBI Taxonomy" id="280463"/>
    <lineage>
        <taxon>Eukaryota</taxon>
        <taxon>Haptista</taxon>
        <taxon>Haptophyta</taxon>
        <taxon>Prymnesiophyceae</taxon>
        <taxon>Isochrysidales</taxon>
        <taxon>Noelaerhabdaceae</taxon>
        <taxon>Emiliania</taxon>
    </lineage>
</organism>
<protein>
    <recommendedName>
        <fullName evidence="4">Formamidase</fullName>
    </recommendedName>
</protein>
<dbReference type="HOGENOM" id="CLU_032013_0_1_1"/>
<dbReference type="SUPFAM" id="SSF141130">
    <property type="entry name" value="Acetamidase/Formamidase-like"/>
    <property type="match status" value="1"/>
</dbReference>
<accession>A0A0D3JB68</accession>
<reference evidence="2" key="2">
    <citation type="submission" date="2024-10" db="UniProtKB">
        <authorList>
            <consortium name="EnsemblProtists"/>
        </authorList>
    </citation>
    <scope>IDENTIFICATION</scope>
</reference>
<reference evidence="3" key="1">
    <citation type="journal article" date="2013" name="Nature">
        <title>Pan genome of the phytoplankton Emiliania underpins its global distribution.</title>
        <authorList>
            <person name="Read B.A."/>
            <person name="Kegel J."/>
            <person name="Klute M.J."/>
            <person name="Kuo A."/>
            <person name="Lefebvre S.C."/>
            <person name="Maumus F."/>
            <person name="Mayer C."/>
            <person name="Miller J."/>
            <person name="Monier A."/>
            <person name="Salamov A."/>
            <person name="Young J."/>
            <person name="Aguilar M."/>
            <person name="Claverie J.M."/>
            <person name="Frickenhaus S."/>
            <person name="Gonzalez K."/>
            <person name="Herman E.K."/>
            <person name="Lin Y.C."/>
            <person name="Napier J."/>
            <person name="Ogata H."/>
            <person name="Sarno A.F."/>
            <person name="Shmutz J."/>
            <person name="Schroeder D."/>
            <person name="de Vargas C."/>
            <person name="Verret F."/>
            <person name="von Dassow P."/>
            <person name="Valentin K."/>
            <person name="Van de Peer Y."/>
            <person name="Wheeler G."/>
            <person name="Dacks J.B."/>
            <person name="Delwiche C.F."/>
            <person name="Dyhrman S.T."/>
            <person name="Glockner G."/>
            <person name="John U."/>
            <person name="Richards T."/>
            <person name="Worden A.Z."/>
            <person name="Zhang X."/>
            <person name="Grigoriev I.V."/>
            <person name="Allen A.E."/>
            <person name="Bidle K."/>
            <person name="Borodovsky M."/>
            <person name="Bowler C."/>
            <person name="Brownlee C."/>
            <person name="Cock J.M."/>
            <person name="Elias M."/>
            <person name="Gladyshev V.N."/>
            <person name="Groth M."/>
            <person name="Guda C."/>
            <person name="Hadaegh A."/>
            <person name="Iglesias-Rodriguez M.D."/>
            <person name="Jenkins J."/>
            <person name="Jones B.M."/>
            <person name="Lawson T."/>
            <person name="Leese F."/>
            <person name="Lindquist E."/>
            <person name="Lobanov A."/>
            <person name="Lomsadze A."/>
            <person name="Malik S.B."/>
            <person name="Marsh M.E."/>
            <person name="Mackinder L."/>
            <person name="Mock T."/>
            <person name="Mueller-Roeber B."/>
            <person name="Pagarete A."/>
            <person name="Parker M."/>
            <person name="Probert I."/>
            <person name="Quesneville H."/>
            <person name="Raines C."/>
            <person name="Rensing S.A."/>
            <person name="Riano-Pachon D.M."/>
            <person name="Richier S."/>
            <person name="Rokitta S."/>
            <person name="Shiraiwa Y."/>
            <person name="Soanes D.M."/>
            <person name="van der Giezen M."/>
            <person name="Wahlund T.M."/>
            <person name="Williams B."/>
            <person name="Wilson W."/>
            <person name="Wolfe G."/>
            <person name="Wurch L.L."/>
        </authorList>
    </citation>
    <scope>NUCLEOTIDE SEQUENCE</scope>
</reference>
<dbReference type="STRING" id="2903.R1CDD8"/>
<feature type="region of interest" description="Disordered" evidence="1">
    <location>
        <begin position="1"/>
        <end position="26"/>
    </location>
</feature>
<dbReference type="GeneID" id="17266298"/>
<dbReference type="Gene3D" id="2.60.120.580">
    <property type="entry name" value="Acetamidase/Formamidase-like domains"/>
    <property type="match status" value="1"/>
</dbReference>
<dbReference type="PANTHER" id="PTHR31891">
    <property type="entry name" value="FORMAMIDASE C869.04-RELATED"/>
    <property type="match status" value="1"/>
</dbReference>
<dbReference type="GO" id="GO:0016811">
    <property type="term" value="F:hydrolase activity, acting on carbon-nitrogen (but not peptide) bonds, in linear amides"/>
    <property type="evidence" value="ECO:0007669"/>
    <property type="project" value="InterPro"/>
</dbReference>
<dbReference type="eggNOG" id="ENOG502QRMK">
    <property type="taxonomic scope" value="Eukaryota"/>
</dbReference>
<dbReference type="PANTHER" id="PTHR31891:SF1">
    <property type="entry name" value="FORMAMIDASE C869.04-RELATED"/>
    <property type="match status" value="1"/>
</dbReference>
<name>A0A0D3JB68_EMIH1</name>